<dbReference type="EMBL" id="BKCP01008037">
    <property type="protein sequence ID" value="GER47699.1"/>
    <property type="molecule type" value="Genomic_DNA"/>
</dbReference>
<gene>
    <name evidence="2" type="ORF">STAS_24815</name>
</gene>
<evidence type="ECO:0000313" key="3">
    <source>
        <dbReference type="Proteomes" id="UP000325081"/>
    </source>
</evidence>
<comment type="caution">
    <text evidence="2">The sequence shown here is derived from an EMBL/GenBank/DDBJ whole genome shotgun (WGS) entry which is preliminary data.</text>
</comment>
<proteinExistence type="predicted"/>
<feature type="compositionally biased region" description="Basic residues" evidence="1">
    <location>
        <begin position="221"/>
        <end position="233"/>
    </location>
</feature>
<evidence type="ECO:0000256" key="1">
    <source>
        <dbReference type="SAM" id="MobiDB-lite"/>
    </source>
</evidence>
<feature type="region of interest" description="Disordered" evidence="1">
    <location>
        <begin position="1"/>
        <end position="37"/>
    </location>
</feature>
<name>A0A5A7QRL4_STRAF</name>
<keyword evidence="3" id="KW-1185">Reference proteome</keyword>
<dbReference type="Proteomes" id="UP000325081">
    <property type="component" value="Unassembled WGS sequence"/>
</dbReference>
<reference evidence="2" key="1">
    <citation type="journal article" date="2019" name="Curr. Biol.">
        <title>Genome Sequence of Striga asiatica Provides Insight into the Evolution of Plant Parasitism.</title>
        <authorList>
            <person name="Yoshida S."/>
            <person name="Kim S."/>
            <person name="Wafula E.K."/>
            <person name="Tanskanen J."/>
            <person name="Kim Y."/>
            <person name="Honaas L."/>
            <person name="Yang Z."/>
            <person name="Spallek T."/>
            <person name="Conn C.E."/>
            <person name="Ichihashi Y."/>
            <person name="Cheong K."/>
            <person name="Cui S."/>
            <person name="Der J.P."/>
            <person name="Gundlach H."/>
            <person name="Jiao Y."/>
            <person name="Hori C."/>
            <person name="Ishida J.K."/>
            <person name="Kasahara H."/>
            <person name="Kiba T."/>
            <person name="Kim M."/>
            <person name="Koo N."/>
            <person name="Laohavisit A."/>
            <person name="Lee Y."/>
            <person name="Lumba S."/>
            <person name="Mccourt P."/>
            <person name="Mortimer J.C."/>
            <person name="Mutuku J.M."/>
            <person name="Nomura T."/>
            <person name="Sasaki-sekimoto Y."/>
            <person name="Seto Y."/>
            <person name="Wang Y."/>
            <person name="Wakatake T."/>
            <person name="Sakakibara H."/>
            <person name="Demura T."/>
            <person name="Yamaguchi S."/>
            <person name="Yoneyama K."/>
            <person name="Manabe R."/>
            <person name="Nelson D.C."/>
            <person name="Schulman A.H."/>
            <person name="Timko M.P."/>
            <person name="Depamphilis C.W."/>
            <person name="Choi D."/>
            <person name="Shirasu K."/>
        </authorList>
    </citation>
    <scope>NUCLEOTIDE SEQUENCE [LARGE SCALE GENOMIC DNA]</scope>
    <source>
        <strain evidence="2">UVA1</strain>
    </source>
</reference>
<dbReference type="AlphaFoldDB" id="A0A5A7QRL4"/>
<accession>A0A5A7QRL4</accession>
<protein>
    <submittedName>
        <fullName evidence="2">Acetyl-CoA synthetase I</fullName>
    </submittedName>
</protein>
<organism evidence="2 3">
    <name type="scientific">Striga asiatica</name>
    <name type="common">Asiatic witchweed</name>
    <name type="synonym">Buchnera asiatica</name>
    <dbReference type="NCBI Taxonomy" id="4170"/>
    <lineage>
        <taxon>Eukaryota</taxon>
        <taxon>Viridiplantae</taxon>
        <taxon>Streptophyta</taxon>
        <taxon>Embryophyta</taxon>
        <taxon>Tracheophyta</taxon>
        <taxon>Spermatophyta</taxon>
        <taxon>Magnoliopsida</taxon>
        <taxon>eudicotyledons</taxon>
        <taxon>Gunneridae</taxon>
        <taxon>Pentapetalae</taxon>
        <taxon>asterids</taxon>
        <taxon>lamiids</taxon>
        <taxon>Lamiales</taxon>
        <taxon>Orobanchaceae</taxon>
        <taxon>Buchnereae</taxon>
        <taxon>Striga</taxon>
    </lineage>
</organism>
<evidence type="ECO:0000313" key="2">
    <source>
        <dbReference type="EMBL" id="GER47699.1"/>
    </source>
</evidence>
<sequence>MNVSSAAPTTSSFRYLHNETTRSGTLRSVKPTPTRPLTKDEIAHLPHSIAQRCPVRTSEHQTIFVKQPTLVFPIRTVSKKSQQASSPDISYERFHPEHDSLHVEVPFFSELTLKIIPHRQHHLDDDKRKYRTIPRHRVDRIIFNDKGVSVVNAKFLRKLKSTKRQRFRQRDLNPETIHDVTIDPRDFRIPDNDIITDETLYQELPFPRNTTPQSDGQARREAKKKGNLKVSRH</sequence>
<feature type="region of interest" description="Disordered" evidence="1">
    <location>
        <begin position="204"/>
        <end position="233"/>
    </location>
</feature>
<feature type="compositionally biased region" description="Polar residues" evidence="1">
    <location>
        <begin position="1"/>
        <end position="13"/>
    </location>
</feature>